<feature type="compositionally biased region" description="Polar residues" evidence="1">
    <location>
        <begin position="150"/>
        <end position="160"/>
    </location>
</feature>
<feature type="region of interest" description="Disordered" evidence="1">
    <location>
        <begin position="342"/>
        <end position="481"/>
    </location>
</feature>
<feature type="compositionally biased region" description="Basic and acidic residues" evidence="1">
    <location>
        <begin position="462"/>
        <end position="481"/>
    </location>
</feature>
<dbReference type="EMBL" id="CAJHNH020007701">
    <property type="protein sequence ID" value="CAG5134882.1"/>
    <property type="molecule type" value="Genomic_DNA"/>
</dbReference>
<name>A0A8S4A3P4_9EUPU</name>
<organism evidence="2 3">
    <name type="scientific">Candidula unifasciata</name>
    <dbReference type="NCBI Taxonomy" id="100452"/>
    <lineage>
        <taxon>Eukaryota</taxon>
        <taxon>Metazoa</taxon>
        <taxon>Spiralia</taxon>
        <taxon>Lophotrochozoa</taxon>
        <taxon>Mollusca</taxon>
        <taxon>Gastropoda</taxon>
        <taxon>Heterobranchia</taxon>
        <taxon>Euthyneura</taxon>
        <taxon>Panpulmonata</taxon>
        <taxon>Eupulmonata</taxon>
        <taxon>Stylommatophora</taxon>
        <taxon>Helicina</taxon>
        <taxon>Helicoidea</taxon>
        <taxon>Geomitridae</taxon>
        <taxon>Candidula</taxon>
    </lineage>
</organism>
<evidence type="ECO:0000313" key="2">
    <source>
        <dbReference type="EMBL" id="CAG5134882.1"/>
    </source>
</evidence>
<protein>
    <submittedName>
        <fullName evidence="2">Uncharacterized protein</fullName>
    </submittedName>
</protein>
<dbReference type="AlphaFoldDB" id="A0A8S4A3P4"/>
<sequence>MSMKDKKVKSVVESDDENEQGACGVSNDPRRFSLAVPEPSSGSLLDDSVDNLSMEVHLGGDNSRHPSEISSVSYQNLLDDGEPSGSIISRRGSDDSLDSYPPDFPDAELPPDDLETFEASDLPLSEHFPMGAIQGDDHREKSRGDRSIYVSDSSSNTSHPNVRLKDQSASESLENMKRQEKNASEPGIDSEVGSAKRSSFEIRNNIPLVGEVKDYEKELNVDFSRVQGHRSTVIGLKQSPGAARRVEIDSQVDRDASGIEIASKQCEIISSLATQQHPGKLRPKKVSSRTKENVIEVITPIPRNMNIENEYDYVKYARVQQGNSYVGMRLAYSSSSDSLSIKQGVYSEDNSREPSPEKNLQQKIHSDDGSQEKVCEESLMEIPLNSSDYPEDKKAFTLSPENTECDSVEVESVTSEGDNSTPGFPTLEDGLSSSQASDIDEAVAGACSDNSPSKLAKSKQKAAGDSDASKKDEDCRPKEMDAQAIMHDLKMKREALDMAIADIKSAIQRSKSMSLESSYSSQAEPEASQPVWVKRVNKETTANQAKHRQEEMRRVREEIERQQEELSTSQGKPHPEK</sequence>
<gene>
    <name evidence="2" type="ORF">CUNI_LOCUS20440</name>
</gene>
<feature type="compositionally biased region" description="Low complexity" evidence="1">
    <location>
        <begin position="510"/>
        <end position="521"/>
    </location>
</feature>
<feature type="region of interest" description="Disordered" evidence="1">
    <location>
        <begin position="509"/>
        <end position="577"/>
    </location>
</feature>
<feature type="compositionally biased region" description="Acidic residues" evidence="1">
    <location>
        <begin position="105"/>
        <end position="118"/>
    </location>
</feature>
<feature type="compositionally biased region" description="Basic and acidic residues" evidence="1">
    <location>
        <begin position="135"/>
        <end position="146"/>
    </location>
</feature>
<accession>A0A8S4A3P4</accession>
<feature type="compositionally biased region" description="Polar residues" evidence="1">
    <location>
        <begin position="412"/>
        <end position="423"/>
    </location>
</feature>
<proteinExistence type="predicted"/>
<dbReference type="OrthoDB" id="5987010at2759"/>
<feature type="compositionally biased region" description="Basic and acidic residues" evidence="1">
    <location>
        <begin position="364"/>
        <end position="376"/>
    </location>
</feature>
<reference evidence="2" key="1">
    <citation type="submission" date="2021-04" db="EMBL/GenBank/DDBJ databases">
        <authorList>
            <consortium name="Molecular Ecology Group"/>
        </authorList>
    </citation>
    <scope>NUCLEOTIDE SEQUENCE</scope>
</reference>
<evidence type="ECO:0000256" key="1">
    <source>
        <dbReference type="SAM" id="MobiDB-lite"/>
    </source>
</evidence>
<feature type="compositionally biased region" description="Basic and acidic residues" evidence="1">
    <location>
        <begin position="163"/>
        <end position="183"/>
    </location>
</feature>
<dbReference type="Proteomes" id="UP000678393">
    <property type="component" value="Unassembled WGS sequence"/>
</dbReference>
<evidence type="ECO:0000313" key="3">
    <source>
        <dbReference type="Proteomes" id="UP000678393"/>
    </source>
</evidence>
<feature type="region of interest" description="Disordered" evidence="1">
    <location>
        <begin position="1"/>
        <end position="197"/>
    </location>
</feature>
<feature type="compositionally biased region" description="Basic and acidic residues" evidence="1">
    <location>
        <begin position="547"/>
        <end position="564"/>
    </location>
</feature>
<feature type="non-terminal residue" evidence="2">
    <location>
        <position position="577"/>
    </location>
</feature>
<keyword evidence="3" id="KW-1185">Reference proteome</keyword>
<comment type="caution">
    <text evidence="2">The sequence shown here is derived from an EMBL/GenBank/DDBJ whole genome shotgun (WGS) entry which is preliminary data.</text>
</comment>
<feature type="compositionally biased region" description="Basic and acidic residues" evidence="1">
    <location>
        <begin position="1"/>
        <end position="12"/>
    </location>
</feature>